<evidence type="ECO:0000259" key="1">
    <source>
        <dbReference type="Pfam" id="PF14291"/>
    </source>
</evidence>
<name>A0ABM4CLC6_HYDVU</name>
<sequence length="538" mass="61638">MTTYKEKHHCRVLIQLFKIEYSKETGNWHHTPMRSASRHGHRSRFVKEIVYLRSQTTGNYLHSSISLCLSGNNSIVNDLRLFTSIFVPSKKFIFPKNKNGRSFQFIWIEKFPWLTYSNIFDGAFCLPCVIFRHTSPSKSSLAERLCSKPYDCWNDASYYFQKHVFGKNNKFVCRNKGLHVKTAQVLFSLSSIWSCKTESIDIISQKIVQSQISKNRQLLQPIIETIILCGRLGLSLRGHRDDSKFHPENGEFSNHTSGYLIELLHFRVEAGDKILEDHLKYYQQTASYISKTSQNQLIKCCGEVVTDAIIGEIKNSKYFSIIAEEASDSNNKEQLSLVIRFIDSKFNIREEFISFLHCTNGVTGQGLFSVLLKSISDFSLDIMNCIGQSYDGAGASCNVQYVKNLLAHVKDVSYFFNLSPTRQNLEEHIERTDPVAGKKKLKDVCRKRWVEKVNGFNTFQGLFIPLVSCLEEMSLNVNKSFNHSMSSSASLRLKLIRGFDFIVALCITRNVFDITLPVTRMLQSKSNDIYDGLNLIRA</sequence>
<dbReference type="InterPro" id="IPR025398">
    <property type="entry name" value="DUF4371"/>
</dbReference>
<evidence type="ECO:0000313" key="3">
    <source>
        <dbReference type="RefSeq" id="XP_065662589.1"/>
    </source>
</evidence>
<dbReference type="GeneID" id="136085229"/>
<dbReference type="Proteomes" id="UP001652625">
    <property type="component" value="Chromosome 09"/>
</dbReference>
<dbReference type="PANTHER" id="PTHR45749:SF21">
    <property type="entry name" value="DUF4371 DOMAIN-CONTAINING PROTEIN"/>
    <property type="match status" value="1"/>
</dbReference>
<protein>
    <submittedName>
        <fullName evidence="3">52 kDa repressor of the inhibitor of the protein kinase-like</fullName>
    </submittedName>
</protein>
<evidence type="ECO:0000313" key="2">
    <source>
        <dbReference type="Proteomes" id="UP001652625"/>
    </source>
</evidence>
<reference evidence="3" key="1">
    <citation type="submission" date="2025-08" db="UniProtKB">
        <authorList>
            <consortium name="RefSeq"/>
        </authorList>
    </citation>
    <scope>IDENTIFICATION</scope>
</reference>
<organism evidence="2 3">
    <name type="scientific">Hydra vulgaris</name>
    <name type="common">Hydra</name>
    <name type="synonym">Hydra attenuata</name>
    <dbReference type="NCBI Taxonomy" id="6087"/>
    <lineage>
        <taxon>Eukaryota</taxon>
        <taxon>Metazoa</taxon>
        <taxon>Cnidaria</taxon>
        <taxon>Hydrozoa</taxon>
        <taxon>Hydroidolina</taxon>
        <taxon>Anthoathecata</taxon>
        <taxon>Aplanulata</taxon>
        <taxon>Hydridae</taxon>
        <taxon>Hydra</taxon>
    </lineage>
</organism>
<dbReference type="PANTHER" id="PTHR45749">
    <property type="match status" value="1"/>
</dbReference>
<proteinExistence type="predicted"/>
<accession>A0ABM4CLC6</accession>
<feature type="domain" description="DUF4371" evidence="1">
    <location>
        <begin position="246"/>
        <end position="394"/>
    </location>
</feature>
<dbReference type="Pfam" id="PF14291">
    <property type="entry name" value="DUF4371"/>
    <property type="match status" value="1"/>
</dbReference>
<gene>
    <name evidence="3" type="primary">LOC136085229</name>
</gene>
<dbReference type="RefSeq" id="XP_065662589.1">
    <property type="nucleotide sequence ID" value="XM_065806517.1"/>
</dbReference>
<keyword evidence="2" id="KW-1185">Reference proteome</keyword>